<dbReference type="InterPro" id="IPR000836">
    <property type="entry name" value="PRTase_dom"/>
</dbReference>
<dbReference type="Pfam" id="PF00156">
    <property type="entry name" value="Pribosyltran"/>
    <property type="match status" value="1"/>
</dbReference>
<accession>A0A8D4VNQ2</accession>
<dbReference type="Proteomes" id="UP000824988">
    <property type="component" value="Chromosome"/>
</dbReference>
<keyword evidence="5" id="KW-1185">Reference proteome</keyword>
<protein>
    <submittedName>
        <fullName evidence="4">Hypoxanthine-guanine phosphoribosyltransferase</fullName>
    </submittedName>
</protein>
<dbReference type="NCBIfam" id="NF006605">
    <property type="entry name" value="PRK09162.1"/>
    <property type="match status" value="1"/>
</dbReference>
<organism evidence="4 5">
    <name type="scientific">Methylogaea oryzae</name>
    <dbReference type="NCBI Taxonomy" id="1295382"/>
    <lineage>
        <taxon>Bacteria</taxon>
        <taxon>Pseudomonadati</taxon>
        <taxon>Pseudomonadota</taxon>
        <taxon>Gammaproteobacteria</taxon>
        <taxon>Methylococcales</taxon>
        <taxon>Methylococcaceae</taxon>
        <taxon>Methylogaea</taxon>
    </lineage>
</organism>
<reference evidence="4" key="1">
    <citation type="submission" date="2019-06" db="EMBL/GenBank/DDBJ databases">
        <title>Complete genome sequence of Methylogaea oryzae strain JCM16910.</title>
        <authorList>
            <person name="Asakawa S."/>
        </authorList>
    </citation>
    <scope>NUCLEOTIDE SEQUENCE</scope>
    <source>
        <strain evidence="4">E10</strain>
    </source>
</reference>
<comment type="catalytic activity">
    <reaction evidence="1">
        <text>GMP + diphosphate = guanine + 5-phospho-alpha-D-ribose 1-diphosphate</text>
        <dbReference type="Rhea" id="RHEA:25424"/>
        <dbReference type="ChEBI" id="CHEBI:16235"/>
        <dbReference type="ChEBI" id="CHEBI:33019"/>
        <dbReference type="ChEBI" id="CHEBI:58017"/>
        <dbReference type="ChEBI" id="CHEBI:58115"/>
        <dbReference type="EC" id="2.4.2.8"/>
    </reaction>
    <physiologicalReaction direction="right-to-left" evidence="1">
        <dbReference type="Rhea" id="RHEA:25426"/>
    </physiologicalReaction>
</comment>
<evidence type="ECO:0000259" key="3">
    <source>
        <dbReference type="Pfam" id="PF00156"/>
    </source>
</evidence>
<dbReference type="EMBL" id="AP019782">
    <property type="protein sequence ID" value="BBL71238.1"/>
    <property type="molecule type" value="Genomic_DNA"/>
</dbReference>
<keyword evidence="4" id="KW-0808">Transferase</keyword>
<dbReference type="GO" id="GO:0004422">
    <property type="term" value="F:hypoxanthine phosphoribosyltransferase activity"/>
    <property type="evidence" value="ECO:0007669"/>
    <property type="project" value="TreeGrafter"/>
</dbReference>
<feature type="domain" description="Phosphoribosyltransferase" evidence="3">
    <location>
        <begin position="18"/>
        <end position="142"/>
    </location>
</feature>
<proteinExistence type="predicted"/>
<evidence type="ECO:0000256" key="1">
    <source>
        <dbReference type="ARBA" id="ARBA00048811"/>
    </source>
</evidence>
<sequence length="183" mass="19843">MTVSLDEVRRVEAEADCLFDQGEVEEAVTELAAQVTALLGESNPLILAVMNGGVVFAGRLLPQLPFPLEVNSITATRYGGAISGGTIRWLLEPSAELRGRSVLIVDDVLDEGITLAEIIRYCHEQGAASVHTAVLVEKDLGKPKPCRADFIALRTGNRYLFGYGMDYKGYLRNAPGIYACKEV</sequence>
<dbReference type="GO" id="GO:0000287">
    <property type="term" value="F:magnesium ion binding"/>
    <property type="evidence" value="ECO:0007669"/>
    <property type="project" value="TreeGrafter"/>
</dbReference>
<evidence type="ECO:0000313" key="5">
    <source>
        <dbReference type="Proteomes" id="UP000824988"/>
    </source>
</evidence>
<dbReference type="GO" id="GO:0006178">
    <property type="term" value="P:guanine salvage"/>
    <property type="evidence" value="ECO:0007669"/>
    <property type="project" value="TreeGrafter"/>
</dbReference>
<dbReference type="GO" id="GO:0005829">
    <property type="term" value="C:cytosol"/>
    <property type="evidence" value="ECO:0007669"/>
    <property type="project" value="TreeGrafter"/>
</dbReference>
<name>A0A8D4VNQ2_9GAMM</name>
<dbReference type="KEGG" id="moz:MoryE10_18440"/>
<evidence type="ECO:0000256" key="2">
    <source>
        <dbReference type="ARBA" id="ARBA00049402"/>
    </source>
</evidence>
<keyword evidence="4" id="KW-0328">Glycosyltransferase</keyword>
<dbReference type="GO" id="GO:0032264">
    <property type="term" value="P:IMP salvage"/>
    <property type="evidence" value="ECO:0007669"/>
    <property type="project" value="TreeGrafter"/>
</dbReference>
<dbReference type="GO" id="GO:0032263">
    <property type="term" value="P:GMP salvage"/>
    <property type="evidence" value="ECO:0007669"/>
    <property type="project" value="TreeGrafter"/>
</dbReference>
<dbReference type="PANTHER" id="PTHR43340:SF1">
    <property type="entry name" value="HYPOXANTHINE PHOSPHORIBOSYLTRANSFERASE"/>
    <property type="match status" value="1"/>
</dbReference>
<dbReference type="PANTHER" id="PTHR43340">
    <property type="entry name" value="HYPOXANTHINE-GUANINE PHOSPHORIBOSYLTRANSFERASE"/>
    <property type="match status" value="1"/>
</dbReference>
<dbReference type="InterPro" id="IPR050408">
    <property type="entry name" value="HGPRT"/>
</dbReference>
<evidence type="ECO:0000313" key="4">
    <source>
        <dbReference type="EMBL" id="BBL71238.1"/>
    </source>
</evidence>
<dbReference type="CDD" id="cd06223">
    <property type="entry name" value="PRTases_typeI"/>
    <property type="match status" value="1"/>
</dbReference>
<dbReference type="RefSeq" id="WP_221046867.1">
    <property type="nucleotide sequence ID" value="NZ_AP019782.1"/>
</dbReference>
<dbReference type="GO" id="GO:0046100">
    <property type="term" value="P:hypoxanthine metabolic process"/>
    <property type="evidence" value="ECO:0007669"/>
    <property type="project" value="TreeGrafter"/>
</dbReference>
<dbReference type="AlphaFoldDB" id="A0A8D4VNQ2"/>
<gene>
    <name evidence="4" type="ORF">MoryE10_18440</name>
</gene>
<comment type="catalytic activity">
    <reaction evidence="2">
        <text>IMP + diphosphate = hypoxanthine + 5-phospho-alpha-D-ribose 1-diphosphate</text>
        <dbReference type="Rhea" id="RHEA:17973"/>
        <dbReference type="ChEBI" id="CHEBI:17368"/>
        <dbReference type="ChEBI" id="CHEBI:33019"/>
        <dbReference type="ChEBI" id="CHEBI:58017"/>
        <dbReference type="ChEBI" id="CHEBI:58053"/>
        <dbReference type="EC" id="2.4.2.8"/>
    </reaction>
    <physiologicalReaction direction="right-to-left" evidence="2">
        <dbReference type="Rhea" id="RHEA:17975"/>
    </physiologicalReaction>
</comment>